<accession>A0A1G1ZJV5</accession>
<dbReference type="CDD" id="cd00090">
    <property type="entry name" value="HTH_ARSR"/>
    <property type="match status" value="1"/>
</dbReference>
<evidence type="ECO:0000256" key="1">
    <source>
        <dbReference type="ARBA" id="ARBA00023015"/>
    </source>
</evidence>
<dbReference type="GO" id="GO:0003677">
    <property type="term" value="F:DNA binding"/>
    <property type="evidence" value="ECO:0007669"/>
    <property type="project" value="UniProtKB-KW"/>
</dbReference>
<keyword evidence="3" id="KW-0804">Transcription</keyword>
<dbReference type="Pfam" id="PF01022">
    <property type="entry name" value="HTH_5"/>
    <property type="match status" value="1"/>
</dbReference>
<comment type="caution">
    <text evidence="5">The sequence shown here is derived from an EMBL/GenBank/DDBJ whole genome shotgun (WGS) entry which is preliminary data.</text>
</comment>
<dbReference type="GO" id="GO:0003700">
    <property type="term" value="F:DNA-binding transcription factor activity"/>
    <property type="evidence" value="ECO:0007669"/>
    <property type="project" value="InterPro"/>
</dbReference>
<dbReference type="SUPFAM" id="SSF46785">
    <property type="entry name" value="Winged helix' DNA-binding domain"/>
    <property type="match status" value="1"/>
</dbReference>
<dbReference type="AlphaFoldDB" id="A0A1G1ZJV5"/>
<proteinExistence type="predicted"/>
<dbReference type="SMART" id="SM00418">
    <property type="entry name" value="HTH_ARSR"/>
    <property type="match status" value="1"/>
</dbReference>
<dbReference type="PANTHER" id="PTHR43132:SF2">
    <property type="entry name" value="ARSENICAL RESISTANCE OPERON REPRESSOR ARSR-RELATED"/>
    <property type="match status" value="1"/>
</dbReference>
<dbReference type="InterPro" id="IPR051011">
    <property type="entry name" value="Metal_resp_trans_reg"/>
</dbReference>
<dbReference type="InterPro" id="IPR036388">
    <property type="entry name" value="WH-like_DNA-bd_sf"/>
</dbReference>
<dbReference type="STRING" id="1798404.A3B92_02595"/>
<dbReference type="InterPro" id="IPR036390">
    <property type="entry name" value="WH_DNA-bd_sf"/>
</dbReference>
<dbReference type="Proteomes" id="UP000177960">
    <property type="component" value="Unassembled WGS sequence"/>
</dbReference>
<keyword evidence="1" id="KW-0805">Transcription regulation</keyword>
<sequence length="88" mass="10269">MEKILKAVANKRRLLILKLLMKNREMNVAEISENIQLSFKSTSRHLSQLSGLDIVNKDQKGLFVYYSISKKHLPLVKFVFSYTPYSHE</sequence>
<keyword evidence="2" id="KW-0238">DNA-binding</keyword>
<dbReference type="PROSITE" id="PS50987">
    <property type="entry name" value="HTH_ARSR_2"/>
    <property type="match status" value="1"/>
</dbReference>
<evidence type="ECO:0000313" key="6">
    <source>
        <dbReference type="Proteomes" id="UP000177960"/>
    </source>
</evidence>
<dbReference type="PRINTS" id="PR00778">
    <property type="entry name" value="HTHARSR"/>
</dbReference>
<evidence type="ECO:0000259" key="4">
    <source>
        <dbReference type="PROSITE" id="PS50987"/>
    </source>
</evidence>
<dbReference type="NCBIfam" id="NF033788">
    <property type="entry name" value="HTH_metalloreg"/>
    <property type="match status" value="1"/>
</dbReference>
<name>A0A1G1ZJV5_9BACT</name>
<dbReference type="EMBL" id="MHJG01000003">
    <property type="protein sequence ID" value="OGY64396.1"/>
    <property type="molecule type" value="Genomic_DNA"/>
</dbReference>
<evidence type="ECO:0000256" key="2">
    <source>
        <dbReference type="ARBA" id="ARBA00023125"/>
    </source>
</evidence>
<organism evidence="5 6">
    <name type="scientific">Candidatus Harrisonbacteria bacterium RIFCSPHIGHO2_02_FULL_42_16</name>
    <dbReference type="NCBI Taxonomy" id="1798404"/>
    <lineage>
        <taxon>Bacteria</taxon>
        <taxon>Candidatus Harrisoniibacteriota</taxon>
    </lineage>
</organism>
<dbReference type="PANTHER" id="PTHR43132">
    <property type="entry name" value="ARSENICAL RESISTANCE OPERON REPRESSOR ARSR-RELATED"/>
    <property type="match status" value="1"/>
</dbReference>
<dbReference type="InterPro" id="IPR001845">
    <property type="entry name" value="HTH_ArsR_DNA-bd_dom"/>
</dbReference>
<feature type="domain" description="HTH arsR-type" evidence="4">
    <location>
        <begin position="1"/>
        <end position="88"/>
    </location>
</feature>
<protein>
    <recommendedName>
        <fullName evidence="4">HTH arsR-type domain-containing protein</fullName>
    </recommendedName>
</protein>
<gene>
    <name evidence="5" type="ORF">A3B92_02595</name>
</gene>
<evidence type="ECO:0000256" key="3">
    <source>
        <dbReference type="ARBA" id="ARBA00023163"/>
    </source>
</evidence>
<dbReference type="Gene3D" id="1.10.10.10">
    <property type="entry name" value="Winged helix-like DNA-binding domain superfamily/Winged helix DNA-binding domain"/>
    <property type="match status" value="1"/>
</dbReference>
<evidence type="ECO:0000313" key="5">
    <source>
        <dbReference type="EMBL" id="OGY64396.1"/>
    </source>
</evidence>
<reference evidence="5 6" key="1">
    <citation type="journal article" date="2016" name="Nat. Commun.">
        <title>Thousands of microbial genomes shed light on interconnected biogeochemical processes in an aquifer system.</title>
        <authorList>
            <person name="Anantharaman K."/>
            <person name="Brown C.T."/>
            <person name="Hug L.A."/>
            <person name="Sharon I."/>
            <person name="Castelle C.J."/>
            <person name="Probst A.J."/>
            <person name="Thomas B.C."/>
            <person name="Singh A."/>
            <person name="Wilkins M.J."/>
            <person name="Karaoz U."/>
            <person name="Brodie E.L."/>
            <person name="Williams K.H."/>
            <person name="Hubbard S.S."/>
            <person name="Banfield J.F."/>
        </authorList>
    </citation>
    <scope>NUCLEOTIDE SEQUENCE [LARGE SCALE GENOMIC DNA]</scope>
</reference>
<dbReference type="InterPro" id="IPR011991">
    <property type="entry name" value="ArsR-like_HTH"/>
</dbReference>